<keyword evidence="3" id="KW-1185">Reference proteome</keyword>
<dbReference type="InterPro" id="IPR012347">
    <property type="entry name" value="Ferritin-like"/>
</dbReference>
<dbReference type="GeneID" id="83005069"/>
<dbReference type="Pfam" id="PF09537">
    <property type="entry name" value="DUF2383"/>
    <property type="match status" value="1"/>
</dbReference>
<dbReference type="AlphaFoldDB" id="A0A415E6N2"/>
<evidence type="ECO:0000313" key="2">
    <source>
        <dbReference type="EMBL" id="RHJ89431.1"/>
    </source>
</evidence>
<gene>
    <name evidence="2" type="ORF">DW099_02320</name>
</gene>
<accession>A0A415E6N2</accession>
<name>A0A415E6N2_9FIRM</name>
<evidence type="ECO:0000259" key="1">
    <source>
        <dbReference type="Pfam" id="PF09537"/>
    </source>
</evidence>
<proteinExistence type="predicted"/>
<dbReference type="Proteomes" id="UP000284841">
    <property type="component" value="Unassembled WGS sequence"/>
</dbReference>
<comment type="caution">
    <text evidence="2">The sequence shown here is derived from an EMBL/GenBank/DDBJ whole genome shotgun (WGS) entry which is preliminary data.</text>
</comment>
<dbReference type="OrthoDB" id="1651292at2"/>
<protein>
    <submittedName>
        <fullName evidence="2">DUF2383 domain-containing protein</fullName>
    </submittedName>
</protein>
<reference evidence="2 3" key="1">
    <citation type="submission" date="2018-08" db="EMBL/GenBank/DDBJ databases">
        <title>A genome reference for cultivated species of the human gut microbiota.</title>
        <authorList>
            <person name="Zou Y."/>
            <person name="Xue W."/>
            <person name="Luo G."/>
        </authorList>
    </citation>
    <scope>NUCLEOTIDE SEQUENCE [LARGE SCALE GENOMIC DNA]</scope>
    <source>
        <strain evidence="2 3">AM07-24</strain>
    </source>
</reference>
<dbReference type="InterPro" id="IPR019052">
    <property type="entry name" value="DUF2383"/>
</dbReference>
<evidence type="ECO:0000313" key="3">
    <source>
        <dbReference type="Proteomes" id="UP000284841"/>
    </source>
</evidence>
<dbReference type="RefSeq" id="WP_082907524.1">
    <property type="nucleotide sequence ID" value="NZ_AP025567.1"/>
</dbReference>
<feature type="domain" description="DUF2383" evidence="1">
    <location>
        <begin position="6"/>
        <end position="101"/>
    </location>
</feature>
<sequence length="143" mass="16515">MNEDSIRLLKEVNSGCKNATDSFGQVMEFVRDEKLKNLIDEYNKKHVKIGDECHQMLNDYGKDEKDPPTVAKAMMWFTTEVKMLMDDDDSHIAKLLADGCNMGMQSLNKYMNEFEKAGQEEVNLASRLVDIESELYDKLMPYM</sequence>
<dbReference type="Gene3D" id="1.20.1260.10">
    <property type="match status" value="1"/>
</dbReference>
<organism evidence="2 3">
    <name type="scientific">Emergencia timonensis</name>
    <dbReference type="NCBI Taxonomy" id="1776384"/>
    <lineage>
        <taxon>Bacteria</taxon>
        <taxon>Bacillati</taxon>
        <taxon>Bacillota</taxon>
        <taxon>Clostridia</taxon>
        <taxon>Peptostreptococcales</taxon>
        <taxon>Anaerovoracaceae</taxon>
        <taxon>Emergencia</taxon>
    </lineage>
</organism>
<dbReference type="EMBL" id="QRMS01000001">
    <property type="protein sequence ID" value="RHJ89431.1"/>
    <property type="molecule type" value="Genomic_DNA"/>
</dbReference>